<proteinExistence type="predicted"/>
<evidence type="ECO:0000313" key="4">
    <source>
        <dbReference type="Proteomes" id="UP000185578"/>
    </source>
</evidence>
<dbReference type="PANTHER" id="PTHR43179:SF7">
    <property type="entry name" value="RHAMNOSYLTRANSFERASE WBBL"/>
    <property type="match status" value="1"/>
</dbReference>
<dbReference type="Gene3D" id="3.90.550.10">
    <property type="entry name" value="Spore Coat Polysaccharide Biosynthesis Protein SpsA, Chain A"/>
    <property type="match status" value="2"/>
</dbReference>
<dbReference type="InterPro" id="IPR001173">
    <property type="entry name" value="Glyco_trans_2-like"/>
</dbReference>
<dbReference type="AlphaFoldDB" id="A0A1Q8EU58"/>
<feature type="domain" description="Glycosyltransferase 2-like" evidence="2">
    <location>
        <begin position="707"/>
        <end position="825"/>
    </location>
</feature>
<keyword evidence="1" id="KW-1003">Cell membrane</keyword>
<dbReference type="InterPro" id="IPR029044">
    <property type="entry name" value="Nucleotide-diphossugar_trans"/>
</dbReference>
<name>A0A1Q8EU58_9PSED</name>
<dbReference type="GO" id="GO:0016740">
    <property type="term" value="F:transferase activity"/>
    <property type="evidence" value="ECO:0007669"/>
    <property type="project" value="UniProtKB-KW"/>
</dbReference>
<dbReference type="Proteomes" id="UP000185578">
    <property type="component" value="Unassembled WGS sequence"/>
</dbReference>
<evidence type="ECO:0000313" key="3">
    <source>
        <dbReference type="EMBL" id="OLF55312.1"/>
    </source>
</evidence>
<organism evidence="3 4">
    <name type="scientific">Pseudomonas chlororaphis</name>
    <dbReference type="NCBI Taxonomy" id="587753"/>
    <lineage>
        <taxon>Bacteria</taxon>
        <taxon>Pseudomonadati</taxon>
        <taxon>Pseudomonadota</taxon>
        <taxon>Gammaproteobacteria</taxon>
        <taxon>Pseudomonadales</taxon>
        <taxon>Pseudomonadaceae</taxon>
        <taxon>Pseudomonas</taxon>
    </lineage>
</organism>
<protein>
    <submittedName>
        <fullName evidence="3">Glycosyl transferase family 2</fullName>
    </submittedName>
</protein>
<reference evidence="3 4" key="1">
    <citation type="submission" date="2016-12" db="EMBL/GenBank/DDBJ databases">
        <authorList>
            <person name="Song W.-J."/>
            <person name="Kurnit D.M."/>
        </authorList>
    </citation>
    <scope>NUCLEOTIDE SEQUENCE [LARGE SCALE GENOMIC DNA]</scope>
    <source>
        <strain evidence="3 4">PCL1601</strain>
    </source>
</reference>
<dbReference type="SUPFAM" id="SSF53448">
    <property type="entry name" value="Nucleotide-diphospho-sugar transferases"/>
    <property type="match status" value="3"/>
</dbReference>
<evidence type="ECO:0000259" key="2">
    <source>
        <dbReference type="Pfam" id="PF00535"/>
    </source>
</evidence>
<dbReference type="Pfam" id="PF00535">
    <property type="entry name" value="Glycos_transf_2"/>
    <property type="match status" value="1"/>
</dbReference>
<dbReference type="PANTHER" id="PTHR43179">
    <property type="entry name" value="RHAMNOSYLTRANSFERASE WBBL"/>
    <property type="match status" value="1"/>
</dbReference>
<gene>
    <name evidence="3" type="ORF">BTN82_07565</name>
</gene>
<dbReference type="NCBIfam" id="TIGR04440">
    <property type="entry name" value="glyco_TIGR04440"/>
    <property type="match status" value="1"/>
</dbReference>
<evidence type="ECO:0000256" key="1">
    <source>
        <dbReference type="ARBA" id="ARBA00022519"/>
    </source>
</evidence>
<sequence length="974" mass="108086">MHMQSTFPPGASPLNERLTLVLLVHEQPRALRRALRYYSSWACAVQVIDSSAARDDALVAEFAQVRYQHLPTLRGEHFSGKLRQAIATLDTPYTVLADVGGFLLDEGVEQSLAFLDAHPDYGVCQGYSLAFEARAQRVDYQRRDRKGVEDYCAESAEARLEAFASHCPSLVNGVVRTELLRRWYASLPADLNPSLQEIGHSYGLMAAAKVRLLPIPYGVQEWHCVSLLASPQIAVQLSYRDAQTLAEQDRFAQALTAAFGAVGSERTRDHLLAIGKHFAGLPGLEAEKLFESSWDALREAPVRRFEPTQYVELPFYNQAFFERLSALEFLLHALPSGRRQLEELEGVLLKQKELLRVQRNASAEPLDERLERAFELYAFDLQVVRQMARSLLARGEQQRAQALQAWEERVQAATLEECAGWFATTRSGRLLQWLEARDPDAAQAEEIARHLARHSGGPSFGILLLDLQADILKLQATFDSVINSYCRNFKIIVFTSGELPSVTTLQNTLHFVKVDENNYIDKINQVVRQSDCDWMVMAEAGDELTASGLHQASLELLAAPQCRAVAMDEIQRLPDGTLRDVFRPGFNLDLLQNCPTLLARHWLVRRDVLAQAGGYSREFKDALEFDLLLRLIEQGGLDGLAHLAEPLLICQAPMAQNNADERKTLLRHLATRGYQAEVSAPVPGTHKIDYRFSERPMVSIILHSVTDLPALQRCLLSVMQRTRYQRYEILLAEDAAYSAPLNQWLATQGQQANRLRQFGVVPGLSAATLINTLSQQAKGEYLVTLAADGEVLNVNWIESLLNQVQRPEVGVVGAKLVDHDARVTQAGLILGFDGCVGSAFVAEPKTSVGYLNRLVVEQDCSAVSFACLMIAKQLFDAADGIDDGLFAEGLGDVDLCLRLGQAGYLTVWTPHVLVIQPGVLAQSPAARQALAEKWPQALRQDPFYNRNLTLQGRGYGLGPVAGVAWAELLKQPGA</sequence>
<keyword evidence="1" id="KW-0472">Membrane</keyword>
<comment type="caution">
    <text evidence="3">The sequence shown here is derived from an EMBL/GenBank/DDBJ whole genome shotgun (WGS) entry which is preliminary data.</text>
</comment>
<keyword evidence="3" id="KW-0808">Transferase</keyword>
<accession>A0A1Q8EU58</accession>
<dbReference type="InterPro" id="IPR031042">
    <property type="entry name" value="Glyco_TIGR04440"/>
</dbReference>
<keyword evidence="1" id="KW-0997">Cell inner membrane</keyword>
<dbReference type="EMBL" id="MSCT01000008">
    <property type="protein sequence ID" value="OLF55312.1"/>
    <property type="molecule type" value="Genomic_DNA"/>
</dbReference>